<sequence length="158" mass="17555">MTWKLTTRSFSSLLSFIPCPVSPSNSILPFFDSSPPPRAPRTLAYPTPVDQSIPSYDIFPDSRLRVFIHRLRGICAVRHCERLGRLTTDCRNEDTSGINSIIRHKSKEVAFTFGREDAETLRFLDYAIHSWTAISASGLAAHSNLSKEITSHGSSGTS</sequence>
<proteinExistence type="predicted"/>
<gene>
    <name evidence="1" type="ORF">FJTKL_09623</name>
</gene>
<accession>A0ABR4EN52</accession>
<protein>
    <submittedName>
        <fullName evidence="1">Uncharacterized protein</fullName>
    </submittedName>
</protein>
<evidence type="ECO:0000313" key="2">
    <source>
        <dbReference type="Proteomes" id="UP001600888"/>
    </source>
</evidence>
<keyword evidence="2" id="KW-1185">Reference proteome</keyword>
<comment type="caution">
    <text evidence="1">The sequence shown here is derived from an EMBL/GenBank/DDBJ whole genome shotgun (WGS) entry which is preliminary data.</text>
</comment>
<dbReference type="EMBL" id="JBAWTH010000040">
    <property type="protein sequence ID" value="KAL2283863.1"/>
    <property type="molecule type" value="Genomic_DNA"/>
</dbReference>
<dbReference type="Proteomes" id="UP001600888">
    <property type="component" value="Unassembled WGS sequence"/>
</dbReference>
<name>A0ABR4EN52_9PEZI</name>
<evidence type="ECO:0000313" key="1">
    <source>
        <dbReference type="EMBL" id="KAL2283863.1"/>
    </source>
</evidence>
<organism evidence="1 2">
    <name type="scientific">Diaporthe vaccinii</name>
    <dbReference type="NCBI Taxonomy" id="105482"/>
    <lineage>
        <taxon>Eukaryota</taxon>
        <taxon>Fungi</taxon>
        <taxon>Dikarya</taxon>
        <taxon>Ascomycota</taxon>
        <taxon>Pezizomycotina</taxon>
        <taxon>Sordariomycetes</taxon>
        <taxon>Sordariomycetidae</taxon>
        <taxon>Diaporthales</taxon>
        <taxon>Diaporthaceae</taxon>
        <taxon>Diaporthe</taxon>
        <taxon>Diaporthe eres species complex</taxon>
    </lineage>
</organism>
<reference evidence="1 2" key="1">
    <citation type="submission" date="2024-03" db="EMBL/GenBank/DDBJ databases">
        <title>A high-quality draft genome sequence of Diaporthe vaccinii, a causative agent of upright dieback and viscid rot disease in cranberry plants.</title>
        <authorList>
            <person name="Sarrasin M."/>
            <person name="Lang B.F."/>
            <person name="Burger G."/>
        </authorList>
    </citation>
    <scope>NUCLEOTIDE SEQUENCE [LARGE SCALE GENOMIC DNA]</scope>
    <source>
        <strain evidence="1 2">IS7</strain>
    </source>
</reference>